<dbReference type="NCBIfam" id="NF033542">
    <property type="entry name" value="transpos_IS110"/>
    <property type="match status" value="1"/>
</dbReference>
<accession>B9DXJ5</accession>
<dbReference type="KEGG" id="ckr:CKR_3387"/>
<sequence>MCRTFFQAQMSGALYPVNLSLERQTTRFSVSVQSLPVPSNTFSEGCVMLKIAYPVCCGMDVHKSFLVACIASTNEKGITTYKSKRFSTFTGDLRRCAVWLFENNCKDVCMESTGKYWIPIYNILEPTCKIVLAHPKYVKAIRGKKTDKKDAKWIADIFKHDLVTGSFIPPADIRQLRDLVRYRWKLTNFTTGEKNRAQNCLTVSNIKLDDVFSDVFGKAASAITGRLLENNKPFDVTPYLTKGIKASAEDIQSAVDGEMCDEQAEKLRIIRSHMDSLELCKLNLESLILSVAEKYLPQLNLVSTVPGIQSFSAIAVISEIGVDMSVFPTSKHLCSWAGLTPQNNESAGKKKTTRINRAGAYIKPLLVQCANAVVTSKKHPEIRNRYLALKKRRGHKKAIIAIARMLLTAIYNILKKNEPYNPELYRKSDLPPAHREVSVAEAVFILQRQGYIVSPAPAP</sequence>
<dbReference type="AlphaFoldDB" id="B9DXJ5"/>
<dbReference type="PANTHER" id="PTHR33055">
    <property type="entry name" value="TRANSPOSASE FOR INSERTION SEQUENCE ELEMENT IS1111A"/>
    <property type="match status" value="1"/>
</dbReference>
<feature type="domain" description="Transposase IS116/IS110/IS902 C-terminal" evidence="2">
    <location>
        <begin position="300"/>
        <end position="386"/>
    </location>
</feature>
<protein>
    <submittedName>
        <fullName evidence="3">Uncharacterized protein</fullName>
    </submittedName>
</protein>
<dbReference type="InterPro" id="IPR002525">
    <property type="entry name" value="Transp_IS110-like_N"/>
</dbReference>
<dbReference type="Pfam" id="PF02371">
    <property type="entry name" value="Transposase_20"/>
    <property type="match status" value="1"/>
</dbReference>
<organism evidence="3 4">
    <name type="scientific">Clostridium kluyveri (strain NBRC 12016)</name>
    <dbReference type="NCBI Taxonomy" id="583346"/>
    <lineage>
        <taxon>Bacteria</taxon>
        <taxon>Bacillati</taxon>
        <taxon>Bacillota</taxon>
        <taxon>Clostridia</taxon>
        <taxon>Eubacteriales</taxon>
        <taxon>Clostridiaceae</taxon>
        <taxon>Clostridium</taxon>
    </lineage>
</organism>
<gene>
    <name evidence="3" type="ordered locus">CKR_3387</name>
</gene>
<dbReference type="EMBL" id="AP009049">
    <property type="protein sequence ID" value="BAH08438.1"/>
    <property type="molecule type" value="Genomic_DNA"/>
</dbReference>
<reference evidence="4" key="1">
    <citation type="submission" date="2005-09" db="EMBL/GenBank/DDBJ databases">
        <title>Complete genome sequence of Clostridium kluyveri and comparative genomics of Clostridia species.</title>
        <authorList>
            <person name="Inui M."/>
            <person name="Nonaka H."/>
            <person name="Shinoda Y."/>
            <person name="Ikenaga Y."/>
            <person name="Abe M."/>
            <person name="Naito K."/>
            <person name="Vertes A.A."/>
            <person name="Yukawa H."/>
        </authorList>
    </citation>
    <scope>NUCLEOTIDE SEQUENCE [LARGE SCALE GENOMIC DNA]</scope>
    <source>
        <strain evidence="4">NBRC 12016</strain>
    </source>
</reference>
<evidence type="ECO:0000313" key="4">
    <source>
        <dbReference type="Proteomes" id="UP000007969"/>
    </source>
</evidence>
<feature type="domain" description="Transposase IS110-like N-terminal" evidence="1">
    <location>
        <begin position="57"/>
        <end position="202"/>
    </location>
</feature>
<dbReference type="HOGENOM" id="CLU_036902_11_0_9"/>
<name>B9DXJ5_CLOK1</name>
<dbReference type="GO" id="GO:0006313">
    <property type="term" value="P:DNA transposition"/>
    <property type="evidence" value="ECO:0007669"/>
    <property type="project" value="InterPro"/>
</dbReference>
<dbReference type="InterPro" id="IPR003346">
    <property type="entry name" value="Transposase_20"/>
</dbReference>
<dbReference type="InterPro" id="IPR047650">
    <property type="entry name" value="Transpos_IS110"/>
</dbReference>
<evidence type="ECO:0000313" key="3">
    <source>
        <dbReference type="EMBL" id="BAH08438.1"/>
    </source>
</evidence>
<proteinExistence type="predicted"/>
<dbReference type="Proteomes" id="UP000007969">
    <property type="component" value="Chromosome"/>
</dbReference>
<dbReference type="GO" id="GO:0003677">
    <property type="term" value="F:DNA binding"/>
    <property type="evidence" value="ECO:0007669"/>
    <property type="project" value="InterPro"/>
</dbReference>
<evidence type="ECO:0000259" key="1">
    <source>
        <dbReference type="Pfam" id="PF01548"/>
    </source>
</evidence>
<dbReference type="Pfam" id="PF01548">
    <property type="entry name" value="DEDD_Tnp_IS110"/>
    <property type="match status" value="1"/>
</dbReference>
<dbReference type="GO" id="GO:0004803">
    <property type="term" value="F:transposase activity"/>
    <property type="evidence" value="ECO:0007669"/>
    <property type="project" value="InterPro"/>
</dbReference>
<evidence type="ECO:0000259" key="2">
    <source>
        <dbReference type="Pfam" id="PF02371"/>
    </source>
</evidence>
<dbReference type="PANTHER" id="PTHR33055:SF15">
    <property type="entry name" value="TRANSPOSASE-RELATED"/>
    <property type="match status" value="1"/>
</dbReference>